<dbReference type="Pfam" id="PF13561">
    <property type="entry name" value="adh_short_C2"/>
    <property type="match status" value="1"/>
</dbReference>
<dbReference type="CDD" id="cd05233">
    <property type="entry name" value="SDR_c"/>
    <property type="match status" value="1"/>
</dbReference>
<dbReference type="PRINTS" id="PR00080">
    <property type="entry name" value="SDRFAMILY"/>
</dbReference>
<organism evidence="3 4">
    <name type="scientific">Nocardioides seonyuensis</name>
    <dbReference type="NCBI Taxonomy" id="2518371"/>
    <lineage>
        <taxon>Bacteria</taxon>
        <taxon>Bacillati</taxon>
        <taxon>Actinomycetota</taxon>
        <taxon>Actinomycetes</taxon>
        <taxon>Propionibacteriales</taxon>
        <taxon>Nocardioidaceae</taxon>
        <taxon>Nocardioides</taxon>
    </lineage>
</organism>
<dbReference type="GO" id="GO:0016616">
    <property type="term" value="F:oxidoreductase activity, acting on the CH-OH group of donors, NAD or NADP as acceptor"/>
    <property type="evidence" value="ECO:0007669"/>
    <property type="project" value="TreeGrafter"/>
</dbReference>
<protein>
    <submittedName>
        <fullName evidence="3">SDR family oxidoreductase</fullName>
    </submittedName>
</protein>
<comment type="similarity">
    <text evidence="1">Belongs to the short-chain dehydrogenases/reductases (SDR) family.</text>
</comment>
<dbReference type="InterPro" id="IPR002347">
    <property type="entry name" value="SDR_fam"/>
</dbReference>
<keyword evidence="2" id="KW-0560">Oxidoreductase</keyword>
<sequence>MGDVGPMTQVAIVTGAGRGIGRAVALRLADRGFDVALVGRDLSASYERYGEQAEAGTVQEEVERRGRRALSIEGDLREPEFCHEVADRTRADLGRIDVLVNNAGGALTPVERSWASQMPLGDLDDMIKLNANTAIMCCQAVVPVMREQGGGSIVNVGTRAALDPATKGGLLTPYALAKTVMMQYTRFLALEVGPAGIRVNCVSPGIVATGRVIAGAVARGIGTDADRDAIPMRRFATPEDIAGAVEFFASDLSAYVTGQVLPVDGGSVITAS</sequence>
<dbReference type="InterPro" id="IPR036291">
    <property type="entry name" value="NAD(P)-bd_dom_sf"/>
</dbReference>
<reference evidence="3 4" key="1">
    <citation type="submission" date="2019-03" db="EMBL/GenBank/DDBJ databases">
        <title>Three New Species of Nocardioides, Nocardioides euryhalodurans sp. nov., Nocardioides seonyuensis sp. nov. and Nocardioides eburneoflavus sp. nov. Iolated from Soil.</title>
        <authorList>
            <person name="Roh S.G."/>
            <person name="Lee C."/>
            <person name="Kim M.-K."/>
            <person name="Kim S.B."/>
        </authorList>
    </citation>
    <scope>NUCLEOTIDE SEQUENCE [LARGE SCALE GENOMIC DNA]</scope>
    <source>
        <strain evidence="3 4">MMS17-SY207-3</strain>
    </source>
</reference>
<dbReference type="AlphaFoldDB" id="A0A4P7IF66"/>
<evidence type="ECO:0000313" key="4">
    <source>
        <dbReference type="Proteomes" id="UP000294853"/>
    </source>
</evidence>
<dbReference type="KEGG" id="nsn:EXE58_10850"/>
<dbReference type="EMBL" id="CP038436">
    <property type="protein sequence ID" value="QBX55909.1"/>
    <property type="molecule type" value="Genomic_DNA"/>
</dbReference>
<dbReference type="Gene3D" id="3.40.50.720">
    <property type="entry name" value="NAD(P)-binding Rossmann-like Domain"/>
    <property type="match status" value="1"/>
</dbReference>
<gene>
    <name evidence="3" type="ORF">EXE58_10850</name>
</gene>
<accession>A0A4P7IF66</accession>
<dbReference type="PANTHER" id="PTHR42760">
    <property type="entry name" value="SHORT-CHAIN DEHYDROGENASES/REDUCTASES FAMILY MEMBER"/>
    <property type="match status" value="1"/>
</dbReference>
<dbReference type="FunFam" id="3.40.50.720:FF:000084">
    <property type="entry name" value="Short-chain dehydrogenase reductase"/>
    <property type="match status" value="1"/>
</dbReference>
<keyword evidence="4" id="KW-1185">Reference proteome</keyword>
<dbReference type="SUPFAM" id="SSF51735">
    <property type="entry name" value="NAD(P)-binding Rossmann-fold domains"/>
    <property type="match status" value="1"/>
</dbReference>
<evidence type="ECO:0000256" key="2">
    <source>
        <dbReference type="ARBA" id="ARBA00023002"/>
    </source>
</evidence>
<proteinExistence type="inferred from homology"/>
<dbReference type="OrthoDB" id="9789398at2"/>
<evidence type="ECO:0000256" key="1">
    <source>
        <dbReference type="ARBA" id="ARBA00006484"/>
    </source>
</evidence>
<dbReference type="Proteomes" id="UP000294853">
    <property type="component" value="Chromosome"/>
</dbReference>
<dbReference type="PRINTS" id="PR00081">
    <property type="entry name" value="GDHRDH"/>
</dbReference>
<evidence type="ECO:0000313" key="3">
    <source>
        <dbReference type="EMBL" id="QBX55909.1"/>
    </source>
</evidence>
<name>A0A4P7IF66_9ACTN</name>